<feature type="region of interest" description="Disordered" evidence="1">
    <location>
        <begin position="41"/>
        <end position="71"/>
    </location>
</feature>
<evidence type="ECO:0000256" key="1">
    <source>
        <dbReference type="SAM" id="MobiDB-lite"/>
    </source>
</evidence>
<keyword evidence="3" id="KW-1185">Reference proteome</keyword>
<dbReference type="RefSeq" id="WP_315879792.1">
    <property type="nucleotide sequence ID" value="NZ_JAWCTQ010000031.1"/>
</dbReference>
<gene>
    <name evidence="2" type="ORF">RND61_22155</name>
</gene>
<sequence>MRLEIAITSIGGWRTMGFDEEWAQLRAEAAERHDASMRLNQLPADQGGSGGGGGKLASTPAEKNAAANTIDTELLTKTQTAGKHADEATNSAAGALGGWATGTALKKVQTTWEGQVKTLMGRLSKERDGLRGTVTTLGGVDADRGSRIRQVKSPFAEYN</sequence>
<evidence type="ECO:0008006" key="4">
    <source>
        <dbReference type="Google" id="ProtNLM"/>
    </source>
</evidence>
<accession>A0ABU3QPR5</accession>
<protein>
    <recommendedName>
        <fullName evidence="4">Amino acid ABC transporter permease</fullName>
    </recommendedName>
</protein>
<dbReference type="Proteomes" id="UP001250181">
    <property type="component" value="Unassembled WGS sequence"/>
</dbReference>
<organism evidence="2 3">
    <name type="scientific">Streptomyces tamarix</name>
    <dbReference type="NCBI Taxonomy" id="3078565"/>
    <lineage>
        <taxon>Bacteria</taxon>
        <taxon>Bacillati</taxon>
        <taxon>Actinomycetota</taxon>
        <taxon>Actinomycetes</taxon>
        <taxon>Kitasatosporales</taxon>
        <taxon>Streptomycetaceae</taxon>
        <taxon>Streptomyces</taxon>
    </lineage>
</organism>
<dbReference type="EMBL" id="JAWCTQ010000031">
    <property type="protein sequence ID" value="MDT9684738.1"/>
    <property type="molecule type" value="Genomic_DNA"/>
</dbReference>
<proteinExistence type="predicted"/>
<name>A0ABU3QPR5_9ACTN</name>
<evidence type="ECO:0000313" key="3">
    <source>
        <dbReference type="Proteomes" id="UP001250181"/>
    </source>
</evidence>
<evidence type="ECO:0000313" key="2">
    <source>
        <dbReference type="EMBL" id="MDT9684738.1"/>
    </source>
</evidence>
<reference evidence="2 3" key="1">
    <citation type="submission" date="2023-09" db="EMBL/GenBank/DDBJ databases">
        <title>Streptomyces sp. nov.: A antagonism against Alternaria gaisen Producing Streptochlin, Isolated from Tamarix root soil.</title>
        <authorList>
            <person name="Chen Y."/>
        </authorList>
    </citation>
    <scope>NUCLEOTIDE SEQUENCE [LARGE SCALE GENOMIC DNA]</scope>
    <source>
        <strain evidence="2 3">TRM76323</strain>
    </source>
</reference>
<comment type="caution">
    <text evidence="2">The sequence shown here is derived from an EMBL/GenBank/DDBJ whole genome shotgun (WGS) entry which is preliminary data.</text>
</comment>